<keyword evidence="1" id="KW-0732">Signal</keyword>
<organism evidence="3 4">
    <name type="scientific">Polaribacter atrinae</name>
    <dbReference type="NCBI Taxonomy" id="1333662"/>
    <lineage>
        <taxon>Bacteria</taxon>
        <taxon>Pseudomonadati</taxon>
        <taxon>Bacteroidota</taxon>
        <taxon>Flavobacteriia</taxon>
        <taxon>Flavobacteriales</taxon>
        <taxon>Flavobacteriaceae</taxon>
    </lineage>
</organism>
<keyword evidence="4" id="KW-1185">Reference proteome</keyword>
<evidence type="ECO:0000313" key="4">
    <source>
        <dbReference type="Proteomes" id="UP000076923"/>
    </source>
</evidence>
<proteinExistence type="predicted"/>
<protein>
    <recommendedName>
        <fullName evidence="2">Secretion system C-terminal sorting domain-containing protein</fullName>
    </recommendedName>
</protein>
<dbReference type="Pfam" id="PF18962">
    <property type="entry name" value="Por_Secre_tail"/>
    <property type="match status" value="1"/>
</dbReference>
<evidence type="ECO:0000313" key="3">
    <source>
        <dbReference type="EMBL" id="OAD45974.1"/>
    </source>
</evidence>
<dbReference type="Proteomes" id="UP000076923">
    <property type="component" value="Unassembled WGS sequence"/>
</dbReference>
<reference evidence="3 4" key="1">
    <citation type="submission" date="2016-02" db="EMBL/GenBank/DDBJ databases">
        <title>Draft genome sequence of Polaribacter atrinae KACC17473.</title>
        <authorList>
            <person name="Shin S.-K."/>
            <person name="Yi H."/>
        </authorList>
    </citation>
    <scope>NUCLEOTIDE SEQUENCE [LARGE SCALE GENOMIC DNA]</scope>
    <source>
        <strain evidence="3 4">KACC 17473</strain>
    </source>
</reference>
<gene>
    <name evidence="3" type="ORF">LPB303_04735</name>
</gene>
<dbReference type="AlphaFoldDB" id="A0A176TDP9"/>
<evidence type="ECO:0000256" key="1">
    <source>
        <dbReference type="ARBA" id="ARBA00022729"/>
    </source>
</evidence>
<sequence length="797" mass="88917">MTNKTSFVRIDETTNTNKDYDAAEWGVFIDDAIATYDVVNSAISTAIIQRRHPQELLISEILSSNTDANTLLGLHRIKETTRNLDGTWDNGFPDRSRYVIIDEDYNHTTDILSARKLKIDTSKELLVTNNLLVVTNNIELNGNIRLSGTSQLVQTHTSLSTVSGSGLLFVDQKSEVPSIYRYNYMSSPVTTLGESTYTLETVLRNGTITNTPKEITFVSGYDGAVNGTDISLADYWVYTYAAGSNGRSNWEHKYKDGAINKGDGYIFKGPGQEQNYTFVGTPNDGEFNTINEINAGQSYLIGNPFPSAMNARKFIEDNEDSITGTLYFWQHVGEDEDEGTAGHNFAGYIGGYATQNKTMATAANATSQNEPVNYTLEAEDALEGDGFEISIPMIGFSVISLNNEDHITFPNISRGVDSLRITYASFYDKTLKIKINNTDRREITFPNTGLLYKEIKIALCIEAGSNVTLTSSSDGHSIFVDKVVFKDEDGQISCAPNTGGEEYTDKYKTPEPYIAVGQGFFIEGNTTNGKVVFNNSQREYITKESGESVFFKSEKKTTEKTSNSGLPILKLGMNYSNNEGNNLHRQIGISFDKANSFDYEKGYDSEMNNMSATDFYWKFPNNNSTYVIAGVQQISNDLEVSLEIVVNQNSIITINVDEIKNINQDIYIKDKLTGKTQKINDVSATYQLKKGTYTDRFVLAFTTAQDAVLSIEDELLSTYTNVYADNKNNQIVISKNNDVEINNIALFNILGKKVILWNIKEQKSDYQLDIYKQLPTGVYIVKVNTDKGNINKKVLFE</sequence>
<dbReference type="STRING" id="1333662.LPB303_04735"/>
<dbReference type="InterPro" id="IPR026444">
    <property type="entry name" value="Secre_tail"/>
</dbReference>
<comment type="caution">
    <text evidence="3">The sequence shown here is derived from an EMBL/GenBank/DDBJ whole genome shotgun (WGS) entry which is preliminary data.</text>
</comment>
<accession>A0A176TDP9</accession>
<dbReference type="RefSeq" id="WP_068448557.1">
    <property type="nucleotide sequence ID" value="NZ_CP150660.1"/>
</dbReference>
<evidence type="ECO:0000259" key="2">
    <source>
        <dbReference type="Pfam" id="PF18962"/>
    </source>
</evidence>
<feature type="domain" description="Secretion system C-terminal sorting" evidence="2">
    <location>
        <begin position="728"/>
        <end position="794"/>
    </location>
</feature>
<dbReference type="EMBL" id="LVWE01000009">
    <property type="protein sequence ID" value="OAD45974.1"/>
    <property type="molecule type" value="Genomic_DNA"/>
</dbReference>
<dbReference type="NCBIfam" id="TIGR04183">
    <property type="entry name" value="Por_Secre_tail"/>
    <property type="match status" value="1"/>
</dbReference>
<dbReference type="OrthoDB" id="2582440at2"/>
<name>A0A176TDP9_9FLAO</name>